<dbReference type="AlphaFoldDB" id="A0A919SSE7"/>
<dbReference type="GO" id="GO:0008168">
    <property type="term" value="F:methyltransferase activity"/>
    <property type="evidence" value="ECO:0007669"/>
    <property type="project" value="UniProtKB-KW"/>
</dbReference>
<keyword evidence="2" id="KW-0808">Transferase</keyword>
<gene>
    <name evidence="2" type="ORF">Aau02nite_74090</name>
</gene>
<feature type="domain" description="Methyltransferase" evidence="1">
    <location>
        <begin position="38"/>
        <end position="130"/>
    </location>
</feature>
<evidence type="ECO:0000313" key="2">
    <source>
        <dbReference type="EMBL" id="GIM77084.1"/>
    </source>
</evidence>
<protein>
    <submittedName>
        <fullName evidence="2">Methyltransferase</fullName>
    </submittedName>
</protein>
<reference evidence="2" key="1">
    <citation type="submission" date="2021-03" db="EMBL/GenBank/DDBJ databases">
        <title>Whole genome shotgun sequence of Actinoplanes auranticolor NBRC 12245.</title>
        <authorList>
            <person name="Komaki H."/>
            <person name="Tamura T."/>
        </authorList>
    </citation>
    <scope>NUCLEOTIDE SEQUENCE</scope>
    <source>
        <strain evidence="2">NBRC 12245</strain>
    </source>
</reference>
<dbReference type="Gene3D" id="3.40.50.150">
    <property type="entry name" value="Vaccinia Virus protein VP39"/>
    <property type="match status" value="1"/>
</dbReference>
<sequence>MLSDAEVAALHDLLNPWDPEHHPADAFHHRLVMAAGAVLDVGCGTGAMLHRARDAGHRGVLAGIDPNPAYLARARRRDAIEWVLGTAAATPWEQEFELAVMTGHAFQCLVEDGEIRAGLAGVRAALREGGRFAFETRHPQAHAWESWIPERAREVVDAAGRVLRVSHEVESVVDGVVTFTETVTDASGAAVHYERQVLRFLGPEVLNRLLREAGFRLDEQYGDWHGGPLTPGSREIVTVARRG</sequence>
<dbReference type="SUPFAM" id="SSF53335">
    <property type="entry name" value="S-adenosyl-L-methionine-dependent methyltransferases"/>
    <property type="match status" value="1"/>
</dbReference>
<dbReference type="Proteomes" id="UP000681340">
    <property type="component" value="Unassembled WGS sequence"/>
</dbReference>
<comment type="caution">
    <text evidence="2">The sequence shown here is derived from an EMBL/GenBank/DDBJ whole genome shotgun (WGS) entry which is preliminary data.</text>
</comment>
<dbReference type="GO" id="GO:0032259">
    <property type="term" value="P:methylation"/>
    <property type="evidence" value="ECO:0007669"/>
    <property type="project" value="UniProtKB-KW"/>
</dbReference>
<name>A0A919SSE7_9ACTN</name>
<organism evidence="2 3">
    <name type="scientific">Actinoplanes auranticolor</name>
    <dbReference type="NCBI Taxonomy" id="47988"/>
    <lineage>
        <taxon>Bacteria</taxon>
        <taxon>Bacillati</taxon>
        <taxon>Actinomycetota</taxon>
        <taxon>Actinomycetes</taxon>
        <taxon>Micromonosporales</taxon>
        <taxon>Micromonosporaceae</taxon>
        <taxon>Actinoplanes</taxon>
    </lineage>
</organism>
<dbReference type="InterPro" id="IPR029063">
    <property type="entry name" value="SAM-dependent_MTases_sf"/>
</dbReference>
<keyword evidence="2" id="KW-0489">Methyltransferase</keyword>
<keyword evidence="3" id="KW-1185">Reference proteome</keyword>
<evidence type="ECO:0000259" key="1">
    <source>
        <dbReference type="Pfam" id="PF13649"/>
    </source>
</evidence>
<dbReference type="InterPro" id="IPR041698">
    <property type="entry name" value="Methyltransf_25"/>
</dbReference>
<dbReference type="Gene3D" id="2.20.130.10">
    <property type="entry name" value="CAC2371-like domains"/>
    <property type="match status" value="1"/>
</dbReference>
<dbReference type="CDD" id="cd02440">
    <property type="entry name" value="AdoMet_MTases"/>
    <property type="match status" value="1"/>
</dbReference>
<accession>A0A919SSE7</accession>
<dbReference type="EMBL" id="BOQL01000066">
    <property type="protein sequence ID" value="GIM77084.1"/>
    <property type="molecule type" value="Genomic_DNA"/>
</dbReference>
<proteinExistence type="predicted"/>
<evidence type="ECO:0000313" key="3">
    <source>
        <dbReference type="Proteomes" id="UP000681340"/>
    </source>
</evidence>
<dbReference type="Pfam" id="PF13649">
    <property type="entry name" value="Methyltransf_25"/>
    <property type="match status" value="1"/>
</dbReference>
<dbReference type="RefSeq" id="WP_212993247.1">
    <property type="nucleotide sequence ID" value="NZ_BAABEA010000047.1"/>
</dbReference>